<reference evidence="2 3" key="1">
    <citation type="submission" date="2023-01" db="EMBL/GenBank/DDBJ databases">
        <title>Analysis of 21 Apiospora genomes using comparative genomics revels a genus with tremendous synthesis potential of carbohydrate active enzymes and secondary metabolites.</title>
        <authorList>
            <person name="Sorensen T."/>
        </authorList>
    </citation>
    <scope>NUCLEOTIDE SEQUENCE [LARGE SCALE GENOMIC DNA]</scope>
    <source>
        <strain evidence="2 3">CBS 33761</strain>
    </source>
</reference>
<dbReference type="EMBL" id="JAQQWK010000009">
    <property type="protein sequence ID" value="KAK8035014.1"/>
    <property type="molecule type" value="Genomic_DNA"/>
</dbReference>
<accession>A0ABR1SMR8</accession>
<keyword evidence="3" id="KW-1185">Reference proteome</keyword>
<name>A0ABR1SMR8_9PEZI</name>
<evidence type="ECO:0000313" key="2">
    <source>
        <dbReference type="EMBL" id="KAK8035014.1"/>
    </source>
</evidence>
<organism evidence="2 3">
    <name type="scientific">Apiospora rasikravindrae</name>
    <dbReference type="NCBI Taxonomy" id="990691"/>
    <lineage>
        <taxon>Eukaryota</taxon>
        <taxon>Fungi</taxon>
        <taxon>Dikarya</taxon>
        <taxon>Ascomycota</taxon>
        <taxon>Pezizomycotina</taxon>
        <taxon>Sordariomycetes</taxon>
        <taxon>Xylariomycetidae</taxon>
        <taxon>Amphisphaeriales</taxon>
        <taxon>Apiosporaceae</taxon>
        <taxon>Apiospora</taxon>
    </lineage>
</organism>
<protein>
    <submittedName>
        <fullName evidence="2">Uncharacterized protein</fullName>
    </submittedName>
</protein>
<evidence type="ECO:0000256" key="1">
    <source>
        <dbReference type="SAM" id="Phobius"/>
    </source>
</evidence>
<gene>
    <name evidence="2" type="ORF">PG993_010009</name>
</gene>
<feature type="transmembrane region" description="Helical" evidence="1">
    <location>
        <begin position="34"/>
        <end position="56"/>
    </location>
</feature>
<sequence length="66" mass="7238">MDDAHASLYEATDSAKTGQFVRALKIIQVTDPGIWYGMLVFVLTTTPITTTLCNMIRGYAGKLSQI</sequence>
<comment type="caution">
    <text evidence="2">The sequence shown here is derived from an EMBL/GenBank/DDBJ whole genome shotgun (WGS) entry which is preliminary data.</text>
</comment>
<keyword evidence="1" id="KW-0472">Membrane</keyword>
<keyword evidence="1" id="KW-0812">Transmembrane</keyword>
<evidence type="ECO:0000313" key="3">
    <source>
        <dbReference type="Proteomes" id="UP001444661"/>
    </source>
</evidence>
<keyword evidence="1" id="KW-1133">Transmembrane helix</keyword>
<dbReference type="Proteomes" id="UP001444661">
    <property type="component" value="Unassembled WGS sequence"/>
</dbReference>
<proteinExistence type="predicted"/>